<keyword evidence="2" id="KW-1185">Reference proteome</keyword>
<feature type="non-terminal residue" evidence="1">
    <location>
        <position position="141"/>
    </location>
</feature>
<organism evidence="1 2">
    <name type="scientific">Electrophorus voltai</name>
    <dbReference type="NCBI Taxonomy" id="2609070"/>
    <lineage>
        <taxon>Eukaryota</taxon>
        <taxon>Metazoa</taxon>
        <taxon>Chordata</taxon>
        <taxon>Craniata</taxon>
        <taxon>Vertebrata</taxon>
        <taxon>Euteleostomi</taxon>
        <taxon>Actinopterygii</taxon>
        <taxon>Neopterygii</taxon>
        <taxon>Teleostei</taxon>
        <taxon>Ostariophysi</taxon>
        <taxon>Gymnotiformes</taxon>
        <taxon>Gymnotoidei</taxon>
        <taxon>Gymnotidae</taxon>
        <taxon>Electrophorus</taxon>
    </lineage>
</organism>
<comment type="caution">
    <text evidence="1">The sequence shown here is derived from an EMBL/GenBank/DDBJ whole genome shotgun (WGS) entry which is preliminary data.</text>
</comment>
<evidence type="ECO:0000313" key="1">
    <source>
        <dbReference type="EMBL" id="KAK1786511.1"/>
    </source>
</evidence>
<sequence>PLTFLSLHVYPDNNDLMADCRVNTIALQVNLCTALWAGFDPANLALNSQHNNRLFQGIIDTSVDPLVYPLPTSSQSLQVVNEVPSSSGPFSQFSSVQSVVITGDVDTPSSSVGIISCSTDLYYHFSCLYPLEYLISNTRIA</sequence>
<gene>
    <name evidence="1" type="ORF">P4O66_017644</name>
</gene>
<dbReference type="Proteomes" id="UP001239994">
    <property type="component" value="Unassembled WGS sequence"/>
</dbReference>
<dbReference type="EMBL" id="JAROKS010000025">
    <property type="protein sequence ID" value="KAK1786511.1"/>
    <property type="molecule type" value="Genomic_DNA"/>
</dbReference>
<reference evidence="1" key="1">
    <citation type="submission" date="2023-03" db="EMBL/GenBank/DDBJ databases">
        <title>Electrophorus voltai genome.</title>
        <authorList>
            <person name="Bian C."/>
        </authorList>
    </citation>
    <scope>NUCLEOTIDE SEQUENCE</scope>
    <source>
        <strain evidence="1">CB-2022</strain>
        <tissue evidence="1">Muscle</tissue>
    </source>
</reference>
<accession>A0AAD9DLU7</accession>
<dbReference type="AlphaFoldDB" id="A0AAD9DLU7"/>
<name>A0AAD9DLU7_9TELE</name>
<proteinExistence type="predicted"/>
<evidence type="ECO:0000313" key="2">
    <source>
        <dbReference type="Proteomes" id="UP001239994"/>
    </source>
</evidence>
<protein>
    <submittedName>
        <fullName evidence="1">Uncharacterized protein</fullName>
    </submittedName>
</protein>
<feature type="non-terminal residue" evidence="1">
    <location>
        <position position="1"/>
    </location>
</feature>